<dbReference type="Pfam" id="PF01131">
    <property type="entry name" value="Topoisom_bac"/>
    <property type="match status" value="1"/>
</dbReference>
<organism evidence="5 6">
    <name type="scientific">Thermoproteota archaeon</name>
    <dbReference type="NCBI Taxonomy" id="2056631"/>
    <lineage>
        <taxon>Archaea</taxon>
        <taxon>Thermoproteota</taxon>
    </lineage>
</organism>
<evidence type="ECO:0000256" key="1">
    <source>
        <dbReference type="ARBA" id="ARBA00023029"/>
    </source>
</evidence>
<comment type="caution">
    <text evidence="5">The sequence shown here is derived from an EMBL/GenBank/DDBJ whole genome shotgun (WGS) entry which is preliminary data.</text>
</comment>
<sequence>RRALLKIGKVRFTLRGLIIADEGYLEIYPYEKLEEEFLPDLNIGDEIDVLEIRLIESETSPPPYLSEAELLKLMDKYGIGTDATKQDHIYTNIKRGYFYIENKTCIPTPLGKSLIEALYEIVPDVVKPEVRGFMERMLSKVATGEKSANEVIDTAKKYFLNQFDILKKYEDKLAEKISPLIRESIKIAKSFTRKRRRRK</sequence>
<evidence type="ECO:0000313" key="5">
    <source>
        <dbReference type="EMBL" id="RLE50840.1"/>
    </source>
</evidence>
<dbReference type="AlphaFoldDB" id="A0A497EVT1"/>
<dbReference type="PROSITE" id="PS52039">
    <property type="entry name" value="TOPO_IA_2"/>
    <property type="match status" value="1"/>
</dbReference>
<evidence type="ECO:0000256" key="3">
    <source>
        <dbReference type="ARBA" id="ARBA00023235"/>
    </source>
</evidence>
<dbReference type="InterPro" id="IPR023405">
    <property type="entry name" value="Topo_IA_core_domain"/>
</dbReference>
<accession>A0A497EVT1</accession>
<dbReference type="SUPFAM" id="SSF56712">
    <property type="entry name" value="Prokaryotic type I DNA topoisomerase"/>
    <property type="match status" value="1"/>
</dbReference>
<dbReference type="GO" id="GO:0006265">
    <property type="term" value="P:DNA topological change"/>
    <property type="evidence" value="ECO:0007669"/>
    <property type="project" value="InterPro"/>
</dbReference>
<dbReference type="InterPro" id="IPR013824">
    <property type="entry name" value="Topo_IA_cen_sub1"/>
</dbReference>
<evidence type="ECO:0000313" key="6">
    <source>
        <dbReference type="Proteomes" id="UP000281962"/>
    </source>
</evidence>
<keyword evidence="2" id="KW-0238">DNA-binding</keyword>
<dbReference type="PANTHER" id="PTHR11390">
    <property type="entry name" value="PROKARYOTIC DNA TOPOISOMERASE"/>
    <property type="match status" value="1"/>
</dbReference>
<proteinExistence type="predicted"/>
<dbReference type="InterPro" id="IPR000380">
    <property type="entry name" value="Topo_IA"/>
</dbReference>
<keyword evidence="1" id="KW-0799">Topoisomerase</keyword>
<feature type="domain" description="Topo IA-type catalytic" evidence="4">
    <location>
        <begin position="1"/>
        <end position="163"/>
    </location>
</feature>
<feature type="non-terminal residue" evidence="5">
    <location>
        <position position="1"/>
    </location>
</feature>
<dbReference type="InterPro" id="IPR003602">
    <property type="entry name" value="Topo_IA_DNA-bd_dom"/>
</dbReference>
<dbReference type="PANTHER" id="PTHR11390:SF21">
    <property type="entry name" value="DNA TOPOISOMERASE 3-ALPHA"/>
    <property type="match status" value="1"/>
</dbReference>
<name>A0A497EVT1_9CREN</name>
<dbReference type="GO" id="GO:0003677">
    <property type="term" value="F:DNA binding"/>
    <property type="evidence" value="ECO:0007669"/>
    <property type="project" value="UniProtKB-KW"/>
</dbReference>
<keyword evidence="3" id="KW-0413">Isomerase</keyword>
<reference evidence="5 6" key="1">
    <citation type="submission" date="2018-06" db="EMBL/GenBank/DDBJ databases">
        <title>Extensive metabolic versatility and redundancy in microbially diverse, dynamic hydrothermal sediments.</title>
        <authorList>
            <person name="Dombrowski N."/>
            <person name="Teske A."/>
            <person name="Baker B.J."/>
        </authorList>
    </citation>
    <scope>NUCLEOTIDE SEQUENCE [LARGE SCALE GENOMIC DNA]</scope>
    <source>
        <strain evidence="5">B30_G17</strain>
    </source>
</reference>
<protein>
    <submittedName>
        <fullName evidence="5">Type IA DNA topoisomerase</fullName>
    </submittedName>
</protein>
<dbReference type="Gene3D" id="1.10.460.10">
    <property type="entry name" value="Topoisomerase I, domain 2"/>
    <property type="match status" value="1"/>
</dbReference>
<dbReference type="InterPro" id="IPR013825">
    <property type="entry name" value="Topo_IA_cen_sub2"/>
</dbReference>
<dbReference type="Gene3D" id="2.70.20.10">
    <property type="entry name" value="Topoisomerase I, domain 3"/>
    <property type="match status" value="1"/>
</dbReference>
<dbReference type="GO" id="GO:0006281">
    <property type="term" value="P:DNA repair"/>
    <property type="evidence" value="ECO:0007669"/>
    <property type="project" value="TreeGrafter"/>
</dbReference>
<evidence type="ECO:0000256" key="2">
    <source>
        <dbReference type="ARBA" id="ARBA00023125"/>
    </source>
</evidence>
<evidence type="ECO:0000259" key="4">
    <source>
        <dbReference type="PROSITE" id="PS52039"/>
    </source>
</evidence>
<dbReference type="GO" id="GO:0003917">
    <property type="term" value="F:DNA topoisomerase type I (single strand cut, ATP-independent) activity"/>
    <property type="evidence" value="ECO:0007669"/>
    <property type="project" value="InterPro"/>
</dbReference>
<dbReference type="InterPro" id="IPR013497">
    <property type="entry name" value="Topo_IA_cen"/>
</dbReference>
<dbReference type="GO" id="GO:0006310">
    <property type="term" value="P:DNA recombination"/>
    <property type="evidence" value="ECO:0007669"/>
    <property type="project" value="TreeGrafter"/>
</dbReference>
<dbReference type="Proteomes" id="UP000281962">
    <property type="component" value="Unassembled WGS sequence"/>
</dbReference>
<dbReference type="EMBL" id="QMQY01000042">
    <property type="protein sequence ID" value="RLE50840.1"/>
    <property type="molecule type" value="Genomic_DNA"/>
</dbReference>
<dbReference type="SMART" id="SM00437">
    <property type="entry name" value="TOP1Ac"/>
    <property type="match status" value="1"/>
</dbReference>
<gene>
    <name evidence="5" type="ORF">DRJ21_01335</name>
</gene>